<protein>
    <submittedName>
        <fullName evidence="2">Uncharacterized protein LOC111109330</fullName>
    </submittedName>
</protein>
<sequence length="174" mass="19450">MKTAAQLCGYCEVDGTRYRSNRFFVLDRGCNQYTCRCRCDGSFYCPPALTKAVCQTVAGEGTPGPQLQDCMVVDRIFRPGQFYIEHLCTGYNCNCYSDGSWSCPADGITNICQEPEINEEEEEDCIPCNVYNESYGPGPFQFRAGCLRYDCQCSCDGTFSCPAERTVFLCGDEN</sequence>
<evidence type="ECO:0000313" key="1">
    <source>
        <dbReference type="Proteomes" id="UP000694844"/>
    </source>
</evidence>
<evidence type="ECO:0000313" key="2">
    <source>
        <dbReference type="RefSeq" id="XP_022301120.1"/>
    </source>
</evidence>
<name>A0A8B8BCH9_CRAVI</name>
<dbReference type="Proteomes" id="UP000694844">
    <property type="component" value="Chromosome 8"/>
</dbReference>
<keyword evidence="1" id="KW-1185">Reference proteome</keyword>
<gene>
    <name evidence="2" type="primary">LOC111109330</name>
</gene>
<reference evidence="2" key="1">
    <citation type="submission" date="2025-08" db="UniProtKB">
        <authorList>
            <consortium name="RefSeq"/>
        </authorList>
    </citation>
    <scope>IDENTIFICATION</scope>
    <source>
        <tissue evidence="2">Whole sample</tissue>
    </source>
</reference>
<dbReference type="GeneID" id="111109330"/>
<organism evidence="1 2">
    <name type="scientific">Crassostrea virginica</name>
    <name type="common">Eastern oyster</name>
    <dbReference type="NCBI Taxonomy" id="6565"/>
    <lineage>
        <taxon>Eukaryota</taxon>
        <taxon>Metazoa</taxon>
        <taxon>Spiralia</taxon>
        <taxon>Lophotrochozoa</taxon>
        <taxon>Mollusca</taxon>
        <taxon>Bivalvia</taxon>
        <taxon>Autobranchia</taxon>
        <taxon>Pteriomorphia</taxon>
        <taxon>Ostreida</taxon>
        <taxon>Ostreoidea</taxon>
        <taxon>Ostreidae</taxon>
        <taxon>Crassostrea</taxon>
    </lineage>
</organism>
<dbReference type="KEGG" id="cvn:111109330"/>
<dbReference type="AlphaFoldDB" id="A0A8B8BCH9"/>
<proteinExistence type="predicted"/>
<dbReference type="OrthoDB" id="261433at2759"/>
<dbReference type="RefSeq" id="XP_022301120.1">
    <property type="nucleotide sequence ID" value="XM_022445412.1"/>
</dbReference>
<accession>A0A8B8BCH9</accession>